<keyword evidence="3" id="KW-1185">Reference proteome</keyword>
<organism evidence="2 3">
    <name type="scientific">Cellulomonas composti</name>
    <dbReference type="NCBI Taxonomy" id="266130"/>
    <lineage>
        <taxon>Bacteria</taxon>
        <taxon>Bacillati</taxon>
        <taxon>Actinomycetota</taxon>
        <taxon>Actinomycetes</taxon>
        <taxon>Micrococcales</taxon>
        <taxon>Cellulomonadaceae</taxon>
        <taxon>Cellulomonas</taxon>
    </lineage>
</organism>
<evidence type="ECO:0000313" key="2">
    <source>
        <dbReference type="EMBL" id="GEL95014.1"/>
    </source>
</evidence>
<reference evidence="2 3" key="1">
    <citation type="submission" date="2019-07" db="EMBL/GenBank/DDBJ databases">
        <title>Whole genome shotgun sequence of Cellulomonas composti NBRC 100758.</title>
        <authorList>
            <person name="Hosoyama A."/>
            <person name="Uohara A."/>
            <person name="Ohji S."/>
            <person name="Ichikawa N."/>
        </authorList>
    </citation>
    <scope>NUCLEOTIDE SEQUENCE [LARGE SCALE GENOMIC DNA]</scope>
    <source>
        <strain evidence="2 3">NBRC 100758</strain>
    </source>
</reference>
<feature type="region of interest" description="Disordered" evidence="1">
    <location>
        <begin position="40"/>
        <end position="63"/>
    </location>
</feature>
<gene>
    <name evidence="2" type="ORF">CCO02nite_16720</name>
</gene>
<evidence type="ECO:0000313" key="3">
    <source>
        <dbReference type="Proteomes" id="UP000321720"/>
    </source>
</evidence>
<dbReference type="Proteomes" id="UP000321720">
    <property type="component" value="Unassembled WGS sequence"/>
</dbReference>
<name>A0A511JAM2_9CELL</name>
<dbReference type="RefSeq" id="WP_307724043.1">
    <property type="nucleotide sequence ID" value="NZ_BJWG01000006.1"/>
</dbReference>
<sequence length="63" mass="6516">MGAALLVVLAVLVVLAPVDELDVLEDEDELLDESADVLDAAGSDEDGVPVDVPDFAPARASLR</sequence>
<dbReference type="EMBL" id="BJWG01000006">
    <property type="protein sequence ID" value="GEL95014.1"/>
    <property type="molecule type" value="Genomic_DNA"/>
</dbReference>
<dbReference type="AlphaFoldDB" id="A0A511JAM2"/>
<accession>A0A511JAM2</accession>
<evidence type="ECO:0000256" key="1">
    <source>
        <dbReference type="SAM" id="MobiDB-lite"/>
    </source>
</evidence>
<protein>
    <submittedName>
        <fullName evidence="2">Uncharacterized protein</fullName>
    </submittedName>
</protein>
<comment type="caution">
    <text evidence="2">The sequence shown here is derived from an EMBL/GenBank/DDBJ whole genome shotgun (WGS) entry which is preliminary data.</text>
</comment>
<proteinExistence type="predicted"/>